<feature type="transmembrane region" description="Helical" evidence="2">
    <location>
        <begin position="12"/>
        <end position="30"/>
    </location>
</feature>
<dbReference type="InterPro" id="IPR018392">
    <property type="entry name" value="LysM"/>
</dbReference>
<gene>
    <name evidence="3" type="ORF">H9639_08725</name>
</gene>
<dbReference type="EMBL" id="JACSQD010000003">
    <property type="protein sequence ID" value="MBD7995377.1"/>
    <property type="molecule type" value="Genomic_DNA"/>
</dbReference>
<evidence type="ECO:0000313" key="3">
    <source>
        <dbReference type="EMBL" id="MBD7995377.1"/>
    </source>
</evidence>
<name>A0ABR8US43_9MICC</name>
<keyword evidence="2" id="KW-0472">Membrane</keyword>
<keyword evidence="2" id="KW-0812">Transmembrane</keyword>
<dbReference type="Proteomes" id="UP000609874">
    <property type="component" value="Unassembled WGS sequence"/>
</dbReference>
<comment type="caution">
    <text evidence="3">The sequence shown here is derived from an EMBL/GenBank/DDBJ whole genome shotgun (WGS) entry which is preliminary data.</text>
</comment>
<evidence type="ECO:0000313" key="4">
    <source>
        <dbReference type="Proteomes" id="UP000609874"/>
    </source>
</evidence>
<keyword evidence="2" id="KW-1133">Transmembrane helix</keyword>
<feature type="region of interest" description="Disordered" evidence="1">
    <location>
        <begin position="138"/>
        <end position="198"/>
    </location>
</feature>
<dbReference type="InterPro" id="IPR036779">
    <property type="entry name" value="LysM_dom_sf"/>
</dbReference>
<dbReference type="CDD" id="cd00118">
    <property type="entry name" value="LysM"/>
    <property type="match status" value="1"/>
</dbReference>
<reference evidence="3 4" key="1">
    <citation type="submission" date="2020-08" db="EMBL/GenBank/DDBJ databases">
        <title>A Genomic Blueprint of the Chicken Gut Microbiome.</title>
        <authorList>
            <person name="Gilroy R."/>
            <person name="Ravi A."/>
            <person name="Getino M."/>
            <person name="Pursley I."/>
            <person name="Horton D.L."/>
            <person name="Alikhan N.-F."/>
            <person name="Baker D."/>
            <person name="Gharbi K."/>
            <person name="Hall N."/>
            <person name="Watson M."/>
            <person name="Adriaenssens E.M."/>
            <person name="Foster-Nyarko E."/>
            <person name="Jarju S."/>
            <person name="Secka A."/>
            <person name="Antonio M."/>
            <person name="Oren A."/>
            <person name="Chaudhuri R."/>
            <person name="La Ragione R.M."/>
            <person name="Hildebrand F."/>
            <person name="Pallen M.J."/>
        </authorList>
    </citation>
    <scope>NUCLEOTIDE SEQUENCE [LARGE SCALE GENOMIC DNA]</scope>
    <source>
        <strain evidence="3 4">Sa2CUA1</strain>
    </source>
</reference>
<keyword evidence="4" id="KW-1185">Reference proteome</keyword>
<sequence>MRRHLEDMFQAIVSAVAGLFLLWSGIRLNAGGLPAGGQPLRSLADLQDAAGLAASAAGLLVLGWWSLGLAAALMSAILARLGRVRAAGVFGRFSPGFLRRLAAASLGVQLMAVPVPAALASMRAGDAATTPASASVLSAAQLSGHSRTEGREPGGARGVTAGHGEPGRTVDPGWQLESADRPDASAAVDPAWKPAPDPVPPSLLVPPGLRADTPSAERVTVMAGDTLWDLAAAQLGPLATAAEIAELWPRWYELNRLVVGPDPDVLLPGQILLAPPLPSE</sequence>
<protein>
    <submittedName>
        <fullName evidence="3">LysM peptidoglycan-binding domain-containing protein</fullName>
    </submittedName>
</protein>
<evidence type="ECO:0000256" key="1">
    <source>
        <dbReference type="SAM" id="MobiDB-lite"/>
    </source>
</evidence>
<evidence type="ECO:0000256" key="2">
    <source>
        <dbReference type="SAM" id="Phobius"/>
    </source>
</evidence>
<dbReference type="Gene3D" id="3.10.350.10">
    <property type="entry name" value="LysM domain"/>
    <property type="match status" value="1"/>
</dbReference>
<proteinExistence type="predicted"/>
<accession>A0ABR8US43</accession>
<feature type="transmembrane region" description="Helical" evidence="2">
    <location>
        <begin position="50"/>
        <end position="79"/>
    </location>
</feature>
<dbReference type="RefSeq" id="WP_191807691.1">
    <property type="nucleotide sequence ID" value="NZ_JACSQD010000003.1"/>
</dbReference>
<organism evidence="3 4">
    <name type="scientific">Arthrobacter gallicola</name>
    <dbReference type="NCBI Taxonomy" id="2762225"/>
    <lineage>
        <taxon>Bacteria</taxon>
        <taxon>Bacillati</taxon>
        <taxon>Actinomycetota</taxon>
        <taxon>Actinomycetes</taxon>
        <taxon>Micrococcales</taxon>
        <taxon>Micrococcaceae</taxon>
        <taxon>Arthrobacter</taxon>
    </lineage>
</organism>